<dbReference type="AlphaFoldDB" id="A0A146KIA8"/>
<feature type="chain" id="PRO_5007526584" evidence="1">
    <location>
        <begin position="25"/>
        <end position="79"/>
    </location>
</feature>
<evidence type="ECO:0000313" key="2">
    <source>
        <dbReference type="EMBL" id="JAP96382.1"/>
    </source>
</evidence>
<evidence type="ECO:0000256" key="1">
    <source>
        <dbReference type="SAM" id="SignalP"/>
    </source>
</evidence>
<gene>
    <name evidence="2" type="ORF">TPC1_10300</name>
</gene>
<dbReference type="EMBL" id="GDID01000224">
    <property type="protein sequence ID" value="JAP96382.1"/>
    <property type="molecule type" value="Transcribed_RNA"/>
</dbReference>
<name>A0A146KIA8_9EUKA</name>
<feature type="signal peptide" evidence="1">
    <location>
        <begin position="1"/>
        <end position="24"/>
    </location>
</feature>
<proteinExistence type="predicted"/>
<accession>A0A146KIA8</accession>
<feature type="non-terminal residue" evidence="2">
    <location>
        <position position="79"/>
    </location>
</feature>
<protein>
    <submittedName>
        <fullName evidence="2">Uncharacterized protein</fullName>
    </submittedName>
</protein>
<feature type="non-terminal residue" evidence="2">
    <location>
        <position position="1"/>
    </location>
</feature>
<keyword evidence="1" id="KW-0732">Signal</keyword>
<organism evidence="2">
    <name type="scientific">Trepomonas sp. PC1</name>
    <dbReference type="NCBI Taxonomy" id="1076344"/>
    <lineage>
        <taxon>Eukaryota</taxon>
        <taxon>Metamonada</taxon>
        <taxon>Diplomonadida</taxon>
        <taxon>Hexamitidae</taxon>
        <taxon>Hexamitinae</taxon>
        <taxon>Trepomonas</taxon>
    </lineage>
</organism>
<sequence length="79" mass="8852">RGFSPLLSLLIPALSLLYCPTILTVNLQPVQNAPLPLEMSRMTNQIRIFGIKLESRQFSAQKYSTGKLLRTFQMVAASK</sequence>
<reference evidence="2" key="1">
    <citation type="submission" date="2015-07" db="EMBL/GenBank/DDBJ databases">
        <title>Adaptation to a free-living lifestyle via gene acquisitions in the diplomonad Trepomonas sp. PC1.</title>
        <authorList>
            <person name="Xu F."/>
            <person name="Jerlstrom-Hultqvist J."/>
            <person name="Kolisko M."/>
            <person name="Simpson A.G.B."/>
            <person name="Roger A.J."/>
            <person name="Svard S.G."/>
            <person name="Andersson J.O."/>
        </authorList>
    </citation>
    <scope>NUCLEOTIDE SEQUENCE</scope>
    <source>
        <strain evidence="2">PC1</strain>
    </source>
</reference>